<protein>
    <recommendedName>
        <fullName evidence="3">Protein kinase domain-containing protein</fullName>
    </recommendedName>
</protein>
<evidence type="ECO:0000313" key="1">
    <source>
        <dbReference type="EMBL" id="RPD54211.1"/>
    </source>
</evidence>
<keyword evidence="2" id="KW-1185">Reference proteome</keyword>
<dbReference type="OrthoDB" id="2754024at2759"/>
<name>A0A5C2RSQ4_9APHY</name>
<accession>A0A5C2RSQ4</accession>
<dbReference type="Proteomes" id="UP000313359">
    <property type="component" value="Unassembled WGS sequence"/>
</dbReference>
<dbReference type="AlphaFoldDB" id="A0A5C2RSQ4"/>
<sequence length="238" mass="27530">MVIKLRGITRTFIFKVAFGRRHAKDLKKEAKLYEGKLHPLCGKAVPIYYGYYMGETYEGLTGVMMLEDCGRPLRVPLRQQPIYFRGTVLTHLIDIHRAGVALDAFGLGHIVATKVPGTDDKLFPVIIDFLDANDAHKCEYEGDFTFYEPIPYPTEVACSQIWRAFMDADTFWPRYVSFFGKDIPVEYAKSVETLKEHGNPREGTSQYLIDRTAYVVVKDYYDWRVERKRYDQGKARTE</sequence>
<dbReference type="EMBL" id="ML122308">
    <property type="protein sequence ID" value="RPD54211.1"/>
    <property type="molecule type" value="Genomic_DNA"/>
</dbReference>
<evidence type="ECO:0008006" key="3">
    <source>
        <dbReference type="Google" id="ProtNLM"/>
    </source>
</evidence>
<evidence type="ECO:0000313" key="2">
    <source>
        <dbReference type="Proteomes" id="UP000313359"/>
    </source>
</evidence>
<reference evidence="1" key="1">
    <citation type="journal article" date="2018" name="Genome Biol. Evol.">
        <title>Genomics and development of Lentinus tigrinus, a white-rot wood-decaying mushroom with dimorphic fruiting bodies.</title>
        <authorList>
            <person name="Wu B."/>
            <person name="Xu Z."/>
            <person name="Knudson A."/>
            <person name="Carlson A."/>
            <person name="Chen N."/>
            <person name="Kovaka S."/>
            <person name="LaButti K."/>
            <person name="Lipzen A."/>
            <person name="Pennachio C."/>
            <person name="Riley R."/>
            <person name="Schakwitz W."/>
            <person name="Umezawa K."/>
            <person name="Ohm R.A."/>
            <person name="Grigoriev I.V."/>
            <person name="Nagy L.G."/>
            <person name="Gibbons J."/>
            <person name="Hibbett D."/>
        </authorList>
    </citation>
    <scope>NUCLEOTIDE SEQUENCE [LARGE SCALE GENOMIC DNA]</scope>
    <source>
        <strain evidence="1">ALCF2SS1-6</strain>
    </source>
</reference>
<proteinExistence type="predicted"/>
<gene>
    <name evidence="1" type="ORF">L227DRAFT_512065</name>
</gene>
<organism evidence="1 2">
    <name type="scientific">Lentinus tigrinus ALCF2SS1-6</name>
    <dbReference type="NCBI Taxonomy" id="1328759"/>
    <lineage>
        <taxon>Eukaryota</taxon>
        <taxon>Fungi</taxon>
        <taxon>Dikarya</taxon>
        <taxon>Basidiomycota</taxon>
        <taxon>Agaricomycotina</taxon>
        <taxon>Agaricomycetes</taxon>
        <taxon>Polyporales</taxon>
        <taxon>Polyporaceae</taxon>
        <taxon>Lentinus</taxon>
    </lineage>
</organism>